<organism evidence="1 2">
    <name type="scientific">Phenylobacterium terrae</name>
    <dbReference type="NCBI Taxonomy" id="2665495"/>
    <lineage>
        <taxon>Bacteria</taxon>
        <taxon>Pseudomonadati</taxon>
        <taxon>Pseudomonadota</taxon>
        <taxon>Alphaproteobacteria</taxon>
        <taxon>Caulobacterales</taxon>
        <taxon>Caulobacteraceae</taxon>
        <taxon>Phenylobacterium</taxon>
    </lineage>
</organism>
<reference evidence="2" key="1">
    <citation type="journal article" date="2019" name="Int. J. Syst. Evol. Microbiol.">
        <title>The Global Catalogue of Microorganisms (GCM) 10K type strain sequencing project: providing services to taxonomists for standard genome sequencing and annotation.</title>
        <authorList>
            <consortium name="The Broad Institute Genomics Platform"/>
            <consortium name="The Broad Institute Genome Sequencing Center for Infectious Disease"/>
            <person name="Wu L."/>
            <person name="Ma J."/>
        </authorList>
    </citation>
    <scope>NUCLEOTIDE SEQUENCE [LARGE SCALE GENOMIC DNA]</scope>
    <source>
        <strain evidence="2">DFY28</strain>
    </source>
</reference>
<gene>
    <name evidence="1" type="ORF">ACFSC0_05160</name>
</gene>
<dbReference type="Pfam" id="PF16252">
    <property type="entry name" value="DUF4908"/>
    <property type="match status" value="1"/>
</dbReference>
<evidence type="ECO:0000313" key="2">
    <source>
        <dbReference type="Proteomes" id="UP001597237"/>
    </source>
</evidence>
<accession>A0ABW4MXV7</accession>
<dbReference type="EMBL" id="JBHUEY010000001">
    <property type="protein sequence ID" value="MFD1782772.1"/>
    <property type="molecule type" value="Genomic_DNA"/>
</dbReference>
<sequence>MASGETRVLRRGVIGLAFLTALSGFAWEASAQPSSLRERLQPRGPAFRRDVTPPIGRYVTEDGRAFVFDRSTSRPLLKFENSYEVWALQPQAAPRGDIIYKNDLGQPVLRATRLGGLTLFSATQPGGSAAALSGNGDPLRLPTLGPQALLEKLAQASARASRAARRLIPFDADADPSSAALVADAAMITAEAVVRISRRPDGRARLAQVKKVQLVQGNRAAATLNSDVMRITVAPGQGLAGRPSSDRIAYAVGVR</sequence>
<proteinExistence type="predicted"/>
<comment type="caution">
    <text evidence="1">The sequence shown here is derived from an EMBL/GenBank/DDBJ whole genome shotgun (WGS) entry which is preliminary data.</text>
</comment>
<name>A0ABW4MXV7_9CAUL</name>
<dbReference type="InterPro" id="IPR032591">
    <property type="entry name" value="DUF4908"/>
</dbReference>
<evidence type="ECO:0000313" key="1">
    <source>
        <dbReference type="EMBL" id="MFD1782772.1"/>
    </source>
</evidence>
<protein>
    <submittedName>
        <fullName evidence="1">DUF4908 domain-containing protein</fullName>
    </submittedName>
</protein>
<dbReference type="Proteomes" id="UP001597237">
    <property type="component" value="Unassembled WGS sequence"/>
</dbReference>
<keyword evidence="2" id="KW-1185">Reference proteome</keyword>
<dbReference type="RefSeq" id="WP_377282697.1">
    <property type="nucleotide sequence ID" value="NZ_JBHRSI010000007.1"/>
</dbReference>